<keyword evidence="2" id="KW-1185">Reference proteome</keyword>
<dbReference type="InterPro" id="IPR014729">
    <property type="entry name" value="Rossmann-like_a/b/a_fold"/>
</dbReference>
<gene>
    <name evidence="1" type="ORF">KSZ_14500</name>
</gene>
<organism evidence="1 2">
    <name type="scientific">Dictyobacter formicarum</name>
    <dbReference type="NCBI Taxonomy" id="2778368"/>
    <lineage>
        <taxon>Bacteria</taxon>
        <taxon>Bacillati</taxon>
        <taxon>Chloroflexota</taxon>
        <taxon>Ktedonobacteria</taxon>
        <taxon>Ktedonobacterales</taxon>
        <taxon>Dictyobacteraceae</taxon>
        <taxon>Dictyobacter</taxon>
    </lineage>
</organism>
<accession>A0ABQ3VBN2</accession>
<dbReference type="SUPFAM" id="SSF52374">
    <property type="entry name" value="Nucleotidylyl transferase"/>
    <property type="match status" value="1"/>
</dbReference>
<evidence type="ECO:0000313" key="1">
    <source>
        <dbReference type="EMBL" id="GHO83444.1"/>
    </source>
</evidence>
<name>A0ABQ3VBN2_9CHLR</name>
<reference evidence="1 2" key="1">
    <citation type="journal article" date="2021" name="Int. J. Syst. Evol. Microbiol.">
        <title>Reticulibacter mediterranei gen. nov., sp. nov., within the new family Reticulibacteraceae fam. nov., and Ktedonospora formicarum gen. nov., sp. nov., Ktedonobacter robiniae sp. nov., Dictyobacter formicarum sp. nov. and Dictyobacter arantiisoli sp. nov., belonging to the class Ktedonobacteria.</title>
        <authorList>
            <person name="Yabe S."/>
            <person name="Zheng Y."/>
            <person name="Wang C.M."/>
            <person name="Sakai Y."/>
            <person name="Abe K."/>
            <person name="Yokota A."/>
            <person name="Donadio S."/>
            <person name="Cavaletti L."/>
            <person name="Monciardini P."/>
        </authorList>
    </citation>
    <scope>NUCLEOTIDE SEQUENCE [LARGE SCALE GENOMIC DNA]</scope>
    <source>
        <strain evidence="1 2">SOSP1-9</strain>
    </source>
</reference>
<dbReference type="EMBL" id="BNJJ01000003">
    <property type="protein sequence ID" value="GHO83444.1"/>
    <property type="molecule type" value="Genomic_DNA"/>
</dbReference>
<dbReference type="Gene3D" id="3.40.50.620">
    <property type="entry name" value="HUPs"/>
    <property type="match status" value="1"/>
</dbReference>
<dbReference type="Proteomes" id="UP000635565">
    <property type="component" value="Unassembled WGS sequence"/>
</dbReference>
<dbReference type="PANTHER" id="PTHR31285:SF0">
    <property type="entry name" value="NICOTINAMIDE MONONUCLEOTIDE ADENYLYLTRANSFERASE"/>
    <property type="match status" value="1"/>
</dbReference>
<evidence type="ECO:0000313" key="2">
    <source>
        <dbReference type="Proteomes" id="UP000635565"/>
    </source>
</evidence>
<dbReference type="PANTHER" id="PTHR31285">
    <property type="entry name" value="NICOTINAMIDE MONONUCLEOTIDE ADENYLYLTRANSFERASE"/>
    <property type="match status" value="1"/>
</dbReference>
<comment type="caution">
    <text evidence="1">The sequence shown here is derived from an EMBL/GenBank/DDBJ whole genome shotgun (WGS) entry which is preliminary data.</text>
</comment>
<proteinExistence type="predicted"/>
<sequence>MLPSHPWLCIIMYISTTRLQRMQHVQRLLDQLQPDASPQVVCAPGTRQPQDTIIIFTGSFNPPTVAHLALLKQAQRYAKAQLEPTHLYAAFSKRTVDKEGVERPLLLDRVILLQDLLCTRLPQTGILLFNRGLYVEQAQAIRHSFPKVKRILFLMGFDKIEQIFDPRYYEDRDASLEALFNLAELLVVPRGSAGEDALAELLQRPQNQRFARYVQSQPFDPAYRDISATLVRERGASYQHDITREVRRFMRDTRAYDRPVKRADGSEVDIYNERIQYLRQRLGPVS</sequence>
<evidence type="ECO:0008006" key="3">
    <source>
        <dbReference type="Google" id="ProtNLM"/>
    </source>
</evidence>
<protein>
    <recommendedName>
        <fullName evidence="3">Cytidyltransferase-like domain-containing protein</fullName>
    </recommendedName>
</protein>